<evidence type="ECO:0000313" key="1">
    <source>
        <dbReference type="EMBL" id="JAD61659.1"/>
    </source>
</evidence>
<protein>
    <submittedName>
        <fullName evidence="1">Uncharacterized protein</fullName>
    </submittedName>
</protein>
<accession>A0A0A9BCJ4</accession>
<dbReference type="EMBL" id="GBRH01236236">
    <property type="protein sequence ID" value="JAD61659.1"/>
    <property type="molecule type" value="Transcribed_RNA"/>
</dbReference>
<dbReference type="AlphaFoldDB" id="A0A0A9BCJ4"/>
<reference evidence="1" key="2">
    <citation type="journal article" date="2015" name="Data Brief">
        <title>Shoot transcriptome of the giant reed, Arundo donax.</title>
        <authorList>
            <person name="Barrero R.A."/>
            <person name="Guerrero F.D."/>
            <person name="Moolhuijzen P."/>
            <person name="Goolsby J.A."/>
            <person name="Tidwell J."/>
            <person name="Bellgard S.E."/>
            <person name="Bellgard M.I."/>
        </authorList>
    </citation>
    <scope>NUCLEOTIDE SEQUENCE</scope>
    <source>
        <tissue evidence="1">Shoot tissue taken approximately 20 cm above the soil surface</tissue>
    </source>
</reference>
<proteinExistence type="predicted"/>
<name>A0A0A9BCJ4_ARUDO</name>
<organism evidence="1">
    <name type="scientific">Arundo donax</name>
    <name type="common">Giant reed</name>
    <name type="synonym">Donax arundinaceus</name>
    <dbReference type="NCBI Taxonomy" id="35708"/>
    <lineage>
        <taxon>Eukaryota</taxon>
        <taxon>Viridiplantae</taxon>
        <taxon>Streptophyta</taxon>
        <taxon>Embryophyta</taxon>
        <taxon>Tracheophyta</taxon>
        <taxon>Spermatophyta</taxon>
        <taxon>Magnoliopsida</taxon>
        <taxon>Liliopsida</taxon>
        <taxon>Poales</taxon>
        <taxon>Poaceae</taxon>
        <taxon>PACMAD clade</taxon>
        <taxon>Arundinoideae</taxon>
        <taxon>Arundineae</taxon>
        <taxon>Arundo</taxon>
    </lineage>
</organism>
<sequence length="52" mass="5882">MFHIMILLPLPMMKVKDYGPVCGCCDVLRCAVESSLLRESLLILVRFYGYGS</sequence>
<reference evidence="1" key="1">
    <citation type="submission" date="2014-09" db="EMBL/GenBank/DDBJ databases">
        <authorList>
            <person name="Magalhaes I.L.F."/>
            <person name="Oliveira U."/>
            <person name="Santos F.R."/>
            <person name="Vidigal T.H.D.A."/>
            <person name="Brescovit A.D."/>
            <person name="Santos A.J."/>
        </authorList>
    </citation>
    <scope>NUCLEOTIDE SEQUENCE</scope>
    <source>
        <tissue evidence="1">Shoot tissue taken approximately 20 cm above the soil surface</tissue>
    </source>
</reference>